<dbReference type="InterPro" id="IPR002938">
    <property type="entry name" value="FAD-bd"/>
</dbReference>
<dbReference type="PANTHER" id="PTHR46865">
    <property type="entry name" value="OXIDOREDUCTASE-RELATED"/>
    <property type="match status" value="1"/>
</dbReference>
<dbReference type="EMBL" id="BOOH01000034">
    <property type="protein sequence ID" value="GIH77747.1"/>
    <property type="molecule type" value="Genomic_DNA"/>
</dbReference>
<protein>
    <submittedName>
        <fullName evidence="2">FAD-dependent oxidoreductase</fullName>
    </submittedName>
</protein>
<dbReference type="Proteomes" id="UP000616724">
    <property type="component" value="Unassembled WGS sequence"/>
</dbReference>
<dbReference type="InterPro" id="IPR051704">
    <property type="entry name" value="FAD_aromatic-hydroxylase"/>
</dbReference>
<dbReference type="SUPFAM" id="SSF51905">
    <property type="entry name" value="FAD/NAD(P)-binding domain"/>
    <property type="match status" value="1"/>
</dbReference>
<dbReference type="InterPro" id="IPR036188">
    <property type="entry name" value="FAD/NAD-bd_sf"/>
</dbReference>
<dbReference type="Gene3D" id="3.30.9.10">
    <property type="entry name" value="D-Amino Acid Oxidase, subunit A, domain 2"/>
    <property type="match status" value="1"/>
</dbReference>
<dbReference type="PRINTS" id="PR00420">
    <property type="entry name" value="RNGMNOXGNASE"/>
</dbReference>
<dbReference type="PANTHER" id="PTHR46865:SF2">
    <property type="entry name" value="MONOOXYGENASE"/>
    <property type="match status" value="1"/>
</dbReference>
<feature type="domain" description="FAD-binding" evidence="1">
    <location>
        <begin position="4"/>
        <end position="314"/>
    </location>
</feature>
<dbReference type="Gene3D" id="3.50.50.60">
    <property type="entry name" value="FAD/NAD(P)-binding domain"/>
    <property type="match status" value="1"/>
</dbReference>
<evidence type="ECO:0000313" key="2">
    <source>
        <dbReference type="EMBL" id="GIH77747.1"/>
    </source>
</evidence>
<proteinExistence type="predicted"/>
<dbReference type="GO" id="GO:0071949">
    <property type="term" value="F:FAD binding"/>
    <property type="evidence" value="ECO:0007669"/>
    <property type="project" value="InterPro"/>
</dbReference>
<comment type="caution">
    <text evidence="2">The sequence shown here is derived from an EMBL/GenBank/DDBJ whole genome shotgun (WGS) entry which is preliminary data.</text>
</comment>
<organism evidence="2 3">
    <name type="scientific">Planobispora longispora</name>
    <dbReference type="NCBI Taxonomy" id="28887"/>
    <lineage>
        <taxon>Bacteria</taxon>
        <taxon>Bacillati</taxon>
        <taxon>Actinomycetota</taxon>
        <taxon>Actinomycetes</taxon>
        <taxon>Streptosporangiales</taxon>
        <taxon>Streptosporangiaceae</taxon>
        <taxon>Planobispora</taxon>
    </lineage>
</organism>
<evidence type="ECO:0000313" key="3">
    <source>
        <dbReference type="Proteomes" id="UP000616724"/>
    </source>
</evidence>
<sequence>MKNTNVLISGAGIAGPALAHWLSRYGFAVTVVERAPALREGGQAVDFRGAAHMGMLRRMGVLADIRRLRTTPGPLTVVDGAGTPLVSLPPEFTGGEVEILRGDLSRLLYERTRDDVEYVFGDSIVSMDETAAGVDVAFDRGAPRRFDLVIGADGLHSTVRGLTFGPEERFVHPSGYHVAIFTTDDDPGLGPGSLMYTEPGRAVAAGGQGGRTDVMCVFSAELPAYDHRDVARHREILAGAYEGMGWLAPRLMTAVWEADDLYFDSIAMVRMDRFTGGRVALLGDAGYGATCGGMGAGMAMISSYVLAGELAEAGGDHRSAFPRYEEAIRGYARACQKVAGNVGPFFAPPTARKIRSRNRAYRMLTSPLLGGLLNRLTTRAANSITLKDYGSARSTNGSPHTIP</sequence>
<accession>A0A8J3W6E2</accession>
<keyword evidence="3" id="KW-1185">Reference proteome</keyword>
<dbReference type="AlphaFoldDB" id="A0A8J3W6E2"/>
<evidence type="ECO:0000259" key="1">
    <source>
        <dbReference type="Pfam" id="PF01494"/>
    </source>
</evidence>
<dbReference type="Pfam" id="PF01494">
    <property type="entry name" value="FAD_binding_3"/>
    <property type="match status" value="1"/>
</dbReference>
<dbReference type="RefSeq" id="WP_203892305.1">
    <property type="nucleotide sequence ID" value="NZ_BOOH01000034.1"/>
</dbReference>
<name>A0A8J3W6E2_9ACTN</name>
<gene>
    <name evidence="2" type="ORF">Plo01_41760</name>
</gene>
<reference evidence="2 3" key="1">
    <citation type="submission" date="2021-01" db="EMBL/GenBank/DDBJ databases">
        <title>Whole genome shotgun sequence of Planobispora longispora NBRC 13918.</title>
        <authorList>
            <person name="Komaki H."/>
            <person name="Tamura T."/>
        </authorList>
    </citation>
    <scope>NUCLEOTIDE SEQUENCE [LARGE SCALE GENOMIC DNA]</scope>
    <source>
        <strain evidence="2 3">NBRC 13918</strain>
    </source>
</reference>